<keyword evidence="3 9" id="KW-0812">Transmembrane</keyword>
<keyword evidence="6 9" id="KW-0472">Membrane</keyword>
<dbReference type="Pfam" id="PF05283">
    <property type="entry name" value="MGC-24"/>
    <property type="match status" value="1"/>
</dbReference>
<comment type="subcellular location">
    <subcellularLocation>
        <location evidence="1">Membrane</location>
        <topology evidence="1">Single-pass type I membrane protein</topology>
    </subcellularLocation>
</comment>
<dbReference type="EMBL" id="JACTAM010000020">
    <property type="protein sequence ID" value="KAI2652052.1"/>
    <property type="molecule type" value="Genomic_DNA"/>
</dbReference>
<dbReference type="PRINTS" id="PR01701">
    <property type="entry name" value="CD164ANTIGEN"/>
</dbReference>
<evidence type="ECO:0000313" key="12">
    <source>
        <dbReference type="Proteomes" id="UP000830375"/>
    </source>
</evidence>
<dbReference type="InterPro" id="IPR007947">
    <property type="entry name" value="CD164_MGC24"/>
</dbReference>
<keyword evidence="12" id="KW-1185">Reference proteome</keyword>
<evidence type="ECO:0000256" key="3">
    <source>
        <dbReference type="ARBA" id="ARBA00022692"/>
    </source>
</evidence>
<feature type="signal peptide" evidence="10">
    <location>
        <begin position="1"/>
        <end position="24"/>
    </location>
</feature>
<evidence type="ECO:0000256" key="7">
    <source>
        <dbReference type="ARBA" id="ARBA00023180"/>
    </source>
</evidence>
<keyword evidence="7" id="KW-0325">Glycoprotein</keyword>
<keyword evidence="4 10" id="KW-0732">Signal</keyword>
<evidence type="ECO:0000256" key="2">
    <source>
        <dbReference type="ARBA" id="ARBA00005341"/>
    </source>
</evidence>
<name>A0ABQ8LN10_LABRO</name>
<gene>
    <name evidence="11" type="ORF">H4Q32_014880</name>
</gene>
<comment type="similarity">
    <text evidence="2">Belongs to the CD164 family.</text>
</comment>
<evidence type="ECO:0000313" key="11">
    <source>
        <dbReference type="EMBL" id="KAI2652052.1"/>
    </source>
</evidence>
<keyword evidence="5 9" id="KW-1133">Transmembrane helix</keyword>
<feature type="region of interest" description="Disordered" evidence="8">
    <location>
        <begin position="83"/>
        <end position="129"/>
    </location>
</feature>
<evidence type="ECO:0000256" key="8">
    <source>
        <dbReference type="SAM" id="MobiDB-lite"/>
    </source>
</evidence>
<feature type="chain" id="PRO_5046970630" evidence="10">
    <location>
        <begin position="25"/>
        <end position="169"/>
    </location>
</feature>
<dbReference type="PANTHER" id="PTHR11337:SF12">
    <property type="entry name" value="SIALOMUCIN CORE PROTEIN 24"/>
    <property type="match status" value="1"/>
</dbReference>
<evidence type="ECO:0000256" key="5">
    <source>
        <dbReference type="ARBA" id="ARBA00022989"/>
    </source>
</evidence>
<evidence type="ECO:0000256" key="6">
    <source>
        <dbReference type="ARBA" id="ARBA00023136"/>
    </source>
</evidence>
<feature type="transmembrane region" description="Helical" evidence="9">
    <location>
        <begin position="135"/>
        <end position="156"/>
    </location>
</feature>
<evidence type="ECO:0000256" key="4">
    <source>
        <dbReference type="ARBA" id="ARBA00022729"/>
    </source>
</evidence>
<sequence length="169" mass="17957">MFWRLFFVTILLAFFGSLTSQGLAQDDECGTTLSCQECGNKTHCKWMNCSSTFKCVNGSAENATLGCESAECTVTTPSPPVITTTNGTTTTTNGTTNGTTTVSTTSVAPTQNSTVTNTTTMSPTTSPSKSSTFDAASFIGGIVLVLGLQAVIFFLYKFCKSKDRNYHTL</sequence>
<comment type="caution">
    <text evidence="11">The sequence shown here is derived from an EMBL/GenBank/DDBJ whole genome shotgun (WGS) entry which is preliminary data.</text>
</comment>
<evidence type="ECO:0000256" key="9">
    <source>
        <dbReference type="SAM" id="Phobius"/>
    </source>
</evidence>
<reference evidence="11 12" key="1">
    <citation type="submission" date="2022-01" db="EMBL/GenBank/DDBJ databases">
        <title>A high-quality chromosome-level genome assembly of rohu carp, Labeo rohita.</title>
        <authorList>
            <person name="Arick M.A. II"/>
            <person name="Hsu C.-Y."/>
            <person name="Magbanua Z."/>
            <person name="Pechanova O."/>
            <person name="Grover C."/>
            <person name="Miller E."/>
            <person name="Thrash A."/>
            <person name="Ezzel L."/>
            <person name="Alam S."/>
            <person name="Benzie J."/>
            <person name="Hamilton M."/>
            <person name="Karsi A."/>
            <person name="Lawrence M.L."/>
            <person name="Peterson D.G."/>
        </authorList>
    </citation>
    <scope>NUCLEOTIDE SEQUENCE [LARGE SCALE GENOMIC DNA]</scope>
    <source>
        <strain evidence="12">BAU-BD-2019</strain>
        <tissue evidence="11">Blood</tissue>
    </source>
</reference>
<evidence type="ECO:0000256" key="10">
    <source>
        <dbReference type="SAM" id="SignalP"/>
    </source>
</evidence>
<accession>A0ABQ8LN10</accession>
<protein>
    <submittedName>
        <fullName evidence="11">Sialomucin core protein 24</fullName>
    </submittedName>
</protein>
<proteinExistence type="inferred from homology"/>
<dbReference type="Proteomes" id="UP000830375">
    <property type="component" value="Unassembled WGS sequence"/>
</dbReference>
<organism evidence="11 12">
    <name type="scientific">Labeo rohita</name>
    <name type="common">Indian major carp</name>
    <name type="synonym">Cyprinus rohita</name>
    <dbReference type="NCBI Taxonomy" id="84645"/>
    <lineage>
        <taxon>Eukaryota</taxon>
        <taxon>Metazoa</taxon>
        <taxon>Chordata</taxon>
        <taxon>Craniata</taxon>
        <taxon>Vertebrata</taxon>
        <taxon>Euteleostomi</taxon>
        <taxon>Actinopterygii</taxon>
        <taxon>Neopterygii</taxon>
        <taxon>Teleostei</taxon>
        <taxon>Ostariophysi</taxon>
        <taxon>Cypriniformes</taxon>
        <taxon>Cyprinidae</taxon>
        <taxon>Labeoninae</taxon>
        <taxon>Labeonini</taxon>
        <taxon>Labeo</taxon>
    </lineage>
</organism>
<evidence type="ECO:0000256" key="1">
    <source>
        <dbReference type="ARBA" id="ARBA00004479"/>
    </source>
</evidence>
<dbReference type="PANTHER" id="PTHR11337">
    <property type="entry name" value="MUCIN/PORIMIN"/>
    <property type="match status" value="1"/>
</dbReference>